<evidence type="ECO:0000256" key="8">
    <source>
        <dbReference type="SAM" id="Phobius"/>
    </source>
</evidence>
<dbReference type="Gene3D" id="1.10.3470.10">
    <property type="entry name" value="ABC transporter involved in vitamin B12 uptake, BtuC"/>
    <property type="match status" value="1"/>
</dbReference>
<feature type="transmembrane region" description="Helical" evidence="8">
    <location>
        <begin position="42"/>
        <end position="70"/>
    </location>
</feature>
<accession>A0A3S0NEU1</accession>
<keyword evidence="4" id="KW-1003">Cell membrane</keyword>
<name>A0A3S0NEU1_9GAMM</name>
<dbReference type="EMBL" id="RXHI01000014">
    <property type="protein sequence ID" value="RUA22568.1"/>
    <property type="molecule type" value="Genomic_DNA"/>
</dbReference>
<keyword evidence="5 8" id="KW-0812">Transmembrane</keyword>
<keyword evidence="7 8" id="KW-0472">Membrane</keyword>
<dbReference type="PANTHER" id="PTHR30472:SF24">
    <property type="entry name" value="FERRIC ENTEROBACTIN TRANSPORT SYSTEM PERMEASE PROTEIN FEPG"/>
    <property type="match status" value="1"/>
</dbReference>
<dbReference type="GO" id="GO:0033214">
    <property type="term" value="P:siderophore-iron import into cell"/>
    <property type="evidence" value="ECO:0007669"/>
    <property type="project" value="TreeGrafter"/>
</dbReference>
<comment type="subcellular location">
    <subcellularLocation>
        <location evidence="1">Cell membrane</location>
        <topology evidence="1">Multi-pass membrane protein</topology>
    </subcellularLocation>
</comment>
<evidence type="ECO:0000313" key="9">
    <source>
        <dbReference type="EMBL" id="RUA22568.1"/>
    </source>
</evidence>
<evidence type="ECO:0000256" key="1">
    <source>
        <dbReference type="ARBA" id="ARBA00004651"/>
    </source>
</evidence>
<dbReference type="GO" id="GO:0022857">
    <property type="term" value="F:transmembrane transporter activity"/>
    <property type="evidence" value="ECO:0007669"/>
    <property type="project" value="InterPro"/>
</dbReference>
<reference evidence="9" key="1">
    <citation type="submission" date="2018-12" db="EMBL/GenBank/DDBJ databases">
        <authorList>
            <person name="Jadhav K."/>
            <person name="Kushwaha B."/>
            <person name="Jadhav I."/>
        </authorList>
    </citation>
    <scope>NUCLEOTIDE SEQUENCE [LARGE SCALE GENOMIC DNA]</scope>
    <source>
        <strain evidence="9">SBS 10</strain>
    </source>
</reference>
<evidence type="ECO:0000256" key="3">
    <source>
        <dbReference type="ARBA" id="ARBA00022448"/>
    </source>
</evidence>
<dbReference type="InterPro" id="IPR000522">
    <property type="entry name" value="ABC_transptr_permease_BtuC"/>
</dbReference>
<protein>
    <recommendedName>
        <fullName evidence="10">FecCD transport family protein</fullName>
    </recommendedName>
</protein>
<dbReference type="Pfam" id="PF01032">
    <property type="entry name" value="FecCD"/>
    <property type="match status" value="1"/>
</dbReference>
<keyword evidence="3" id="KW-0813">Transport</keyword>
<sequence>MLLAILVGGCLGVAGLLLQGLVRNPLASPDVIGITGGASLAAVSFLALGGAALGETWLPLAALTGTLLGGARNSRSGRAWCDADKAGADRIGIAAALGAATTLVLVLAADTHGGLTCG</sequence>
<keyword evidence="6 8" id="KW-1133">Transmembrane helix</keyword>
<dbReference type="InterPro" id="IPR037294">
    <property type="entry name" value="ABC_BtuC-like"/>
</dbReference>
<evidence type="ECO:0008006" key="10">
    <source>
        <dbReference type="Google" id="ProtNLM"/>
    </source>
</evidence>
<feature type="transmembrane region" description="Helical" evidence="8">
    <location>
        <begin position="91"/>
        <end position="109"/>
    </location>
</feature>
<dbReference type="GO" id="GO:0005886">
    <property type="term" value="C:plasma membrane"/>
    <property type="evidence" value="ECO:0007669"/>
    <property type="project" value="UniProtKB-SubCell"/>
</dbReference>
<gene>
    <name evidence="9" type="ORF">DSL92_05080</name>
</gene>
<evidence type="ECO:0000256" key="7">
    <source>
        <dbReference type="ARBA" id="ARBA00023136"/>
    </source>
</evidence>
<evidence type="ECO:0000256" key="4">
    <source>
        <dbReference type="ARBA" id="ARBA00022475"/>
    </source>
</evidence>
<comment type="caution">
    <text evidence="9">The sequence shown here is derived from an EMBL/GenBank/DDBJ whole genome shotgun (WGS) entry which is preliminary data.</text>
</comment>
<dbReference type="SUPFAM" id="SSF81345">
    <property type="entry name" value="ABC transporter involved in vitamin B12 uptake, BtuC"/>
    <property type="match status" value="1"/>
</dbReference>
<dbReference type="AlphaFoldDB" id="A0A3S0NEU1"/>
<comment type="similarity">
    <text evidence="2">Belongs to the binding-protein-dependent transport system permease family. FecCD subfamily.</text>
</comment>
<proteinExistence type="inferred from homology"/>
<dbReference type="PANTHER" id="PTHR30472">
    <property type="entry name" value="FERRIC ENTEROBACTIN TRANSPORT SYSTEM PERMEASE PROTEIN"/>
    <property type="match status" value="1"/>
</dbReference>
<organism evidence="9">
    <name type="scientific">Billgrantia gudaonensis</name>
    <dbReference type="NCBI Taxonomy" id="376427"/>
    <lineage>
        <taxon>Bacteria</taxon>
        <taxon>Pseudomonadati</taxon>
        <taxon>Pseudomonadota</taxon>
        <taxon>Gammaproteobacteria</taxon>
        <taxon>Oceanospirillales</taxon>
        <taxon>Halomonadaceae</taxon>
        <taxon>Billgrantia</taxon>
    </lineage>
</organism>
<evidence type="ECO:0000256" key="2">
    <source>
        <dbReference type="ARBA" id="ARBA00007935"/>
    </source>
</evidence>
<evidence type="ECO:0000256" key="6">
    <source>
        <dbReference type="ARBA" id="ARBA00022989"/>
    </source>
</evidence>
<evidence type="ECO:0000256" key="5">
    <source>
        <dbReference type="ARBA" id="ARBA00022692"/>
    </source>
</evidence>